<sequence>MTHPCSFNYAGPSRGGGKKIEFLPNGYWKKFGAGTQGRRLDVLPPNEGNIIIREIPSDVALIISERRPADQPFSTSIIEWWRRSARETD</sequence>
<reference evidence="1 2" key="1">
    <citation type="submission" date="2023-09" db="EMBL/GenBank/DDBJ databases">
        <title>Nesidiocoris tenuis whole genome shotgun sequence.</title>
        <authorList>
            <person name="Shibata T."/>
            <person name="Shimoda M."/>
            <person name="Kobayashi T."/>
            <person name="Uehara T."/>
        </authorList>
    </citation>
    <scope>NUCLEOTIDE SEQUENCE [LARGE SCALE GENOMIC DNA]</scope>
    <source>
        <strain evidence="1 2">Japan</strain>
    </source>
</reference>
<dbReference type="EMBL" id="AP028918">
    <property type="protein sequence ID" value="BES99599.1"/>
    <property type="molecule type" value="Genomic_DNA"/>
</dbReference>
<gene>
    <name evidence="1" type="ORF">NTJ_12416</name>
</gene>
<dbReference type="Proteomes" id="UP001307889">
    <property type="component" value="Chromosome 10"/>
</dbReference>
<protein>
    <submittedName>
        <fullName evidence="1">Uncharacterized protein</fullName>
    </submittedName>
</protein>
<organism evidence="1 2">
    <name type="scientific">Nesidiocoris tenuis</name>
    <dbReference type="NCBI Taxonomy" id="355587"/>
    <lineage>
        <taxon>Eukaryota</taxon>
        <taxon>Metazoa</taxon>
        <taxon>Ecdysozoa</taxon>
        <taxon>Arthropoda</taxon>
        <taxon>Hexapoda</taxon>
        <taxon>Insecta</taxon>
        <taxon>Pterygota</taxon>
        <taxon>Neoptera</taxon>
        <taxon>Paraneoptera</taxon>
        <taxon>Hemiptera</taxon>
        <taxon>Heteroptera</taxon>
        <taxon>Panheteroptera</taxon>
        <taxon>Cimicomorpha</taxon>
        <taxon>Miridae</taxon>
        <taxon>Dicyphina</taxon>
        <taxon>Nesidiocoris</taxon>
    </lineage>
</organism>
<proteinExistence type="predicted"/>
<name>A0ABN7B7I8_9HEMI</name>
<keyword evidence="2" id="KW-1185">Reference proteome</keyword>
<accession>A0ABN7B7I8</accession>
<evidence type="ECO:0000313" key="2">
    <source>
        <dbReference type="Proteomes" id="UP001307889"/>
    </source>
</evidence>
<evidence type="ECO:0000313" key="1">
    <source>
        <dbReference type="EMBL" id="BES99599.1"/>
    </source>
</evidence>